<evidence type="ECO:0000313" key="16">
    <source>
        <dbReference type="Proteomes" id="UP000244722"/>
    </source>
</evidence>
<evidence type="ECO:0000256" key="5">
    <source>
        <dbReference type="ARBA" id="ARBA00019746"/>
    </source>
</evidence>
<evidence type="ECO:0000256" key="9">
    <source>
        <dbReference type="ARBA" id="ARBA00023015"/>
    </source>
</evidence>
<evidence type="ECO:0000256" key="8">
    <source>
        <dbReference type="ARBA" id="ARBA00022895"/>
    </source>
</evidence>
<dbReference type="GO" id="GO:0000781">
    <property type="term" value="C:chromosome, telomeric region"/>
    <property type="evidence" value="ECO:0007669"/>
    <property type="project" value="UniProtKB-SubCell"/>
</dbReference>
<evidence type="ECO:0000256" key="14">
    <source>
        <dbReference type="SAM" id="MobiDB-lite"/>
    </source>
</evidence>
<dbReference type="InterPro" id="IPR014849">
    <property type="entry name" value="EKC/KEOPS_Gon7"/>
</dbReference>
<organism evidence="15 16">
    <name type="scientific">Tuber borchii</name>
    <name type="common">White truffle</name>
    <dbReference type="NCBI Taxonomy" id="42251"/>
    <lineage>
        <taxon>Eukaryota</taxon>
        <taxon>Fungi</taxon>
        <taxon>Dikarya</taxon>
        <taxon>Ascomycota</taxon>
        <taxon>Pezizomycotina</taxon>
        <taxon>Pezizomycetes</taxon>
        <taxon>Pezizales</taxon>
        <taxon>Tuberaceae</taxon>
        <taxon>Tuber</taxon>
    </lineage>
</organism>
<feature type="compositionally biased region" description="Acidic residues" evidence="14">
    <location>
        <begin position="73"/>
        <end position="84"/>
    </location>
</feature>
<dbReference type="GO" id="GO:0008033">
    <property type="term" value="P:tRNA processing"/>
    <property type="evidence" value="ECO:0007669"/>
    <property type="project" value="UniProtKB-KW"/>
</dbReference>
<keyword evidence="6" id="KW-0158">Chromosome</keyword>
<gene>
    <name evidence="15" type="ORF">B9Z19DRAFT_1075494</name>
</gene>
<keyword evidence="12" id="KW-0539">Nucleus</keyword>
<reference evidence="15 16" key="1">
    <citation type="submission" date="2017-04" db="EMBL/GenBank/DDBJ databases">
        <title>Draft genome sequence of Tuber borchii Vittad., a whitish edible truffle.</title>
        <authorList>
            <consortium name="DOE Joint Genome Institute"/>
            <person name="Murat C."/>
            <person name="Kuo A."/>
            <person name="Barry K.W."/>
            <person name="Clum A."/>
            <person name="Dockter R.B."/>
            <person name="Fauchery L."/>
            <person name="Iotti M."/>
            <person name="Kohler A."/>
            <person name="Labutti K."/>
            <person name="Lindquist E.A."/>
            <person name="Lipzen A."/>
            <person name="Ohm R.A."/>
            <person name="Wang M."/>
            <person name="Grigoriev I.V."/>
            <person name="Zambonelli A."/>
            <person name="Martin F.M."/>
        </authorList>
    </citation>
    <scope>NUCLEOTIDE SEQUENCE [LARGE SCALE GENOMIC DNA]</scope>
    <source>
        <strain evidence="15 16">Tbo3840</strain>
    </source>
</reference>
<evidence type="ECO:0000256" key="4">
    <source>
        <dbReference type="ARBA" id="ARBA00011534"/>
    </source>
</evidence>
<name>A0A2T7A3D2_TUBBO</name>
<dbReference type="Pfam" id="PF08738">
    <property type="entry name" value="Gon7"/>
    <property type="match status" value="1"/>
</dbReference>
<keyword evidence="10" id="KW-0010">Activator</keyword>
<keyword evidence="9" id="KW-0805">Transcription regulation</keyword>
<comment type="similarity">
    <text evidence="3">Belongs to the GON7 family.</text>
</comment>
<evidence type="ECO:0000256" key="2">
    <source>
        <dbReference type="ARBA" id="ARBA00004574"/>
    </source>
</evidence>
<evidence type="ECO:0000256" key="11">
    <source>
        <dbReference type="ARBA" id="ARBA00023163"/>
    </source>
</evidence>
<feature type="compositionally biased region" description="Basic and acidic residues" evidence="14">
    <location>
        <begin position="57"/>
        <end position="72"/>
    </location>
</feature>
<evidence type="ECO:0000256" key="10">
    <source>
        <dbReference type="ARBA" id="ARBA00023159"/>
    </source>
</evidence>
<evidence type="ECO:0000256" key="7">
    <source>
        <dbReference type="ARBA" id="ARBA00022694"/>
    </source>
</evidence>
<dbReference type="OrthoDB" id="2288868at2759"/>
<feature type="region of interest" description="Disordered" evidence="14">
    <location>
        <begin position="57"/>
        <end position="90"/>
    </location>
</feature>
<evidence type="ECO:0000256" key="3">
    <source>
        <dbReference type="ARBA" id="ARBA00008529"/>
    </source>
</evidence>
<dbReference type="EMBL" id="NESQ01000032">
    <property type="protein sequence ID" value="PUU82210.1"/>
    <property type="molecule type" value="Genomic_DNA"/>
</dbReference>
<dbReference type="Proteomes" id="UP000244722">
    <property type="component" value="Unassembled WGS sequence"/>
</dbReference>
<accession>A0A2T7A3D2</accession>
<dbReference type="GO" id="GO:0005634">
    <property type="term" value="C:nucleus"/>
    <property type="evidence" value="ECO:0007669"/>
    <property type="project" value="UniProtKB-SubCell"/>
</dbReference>
<sequence length="90" mass="9536">MPTLTATYASPLTPTIPYTITKTLPETPDKSAALAELRGVVVGLQNEVNIYLTAKMEEEKGGGTVEEEKYGEEGEEDGEGEEEGDSSKGG</sequence>
<comment type="caution">
    <text evidence="15">The sequence shown here is derived from an EMBL/GenBank/DDBJ whole genome shotgun (WGS) entry which is preliminary data.</text>
</comment>
<proteinExistence type="inferred from homology"/>
<evidence type="ECO:0000256" key="12">
    <source>
        <dbReference type="ARBA" id="ARBA00023242"/>
    </source>
</evidence>
<protein>
    <recommendedName>
        <fullName evidence="5">EKC/KEOPS complex subunit GON7</fullName>
    </recommendedName>
</protein>
<keyword evidence="8" id="KW-0779">Telomere</keyword>
<evidence type="ECO:0000256" key="1">
    <source>
        <dbReference type="ARBA" id="ARBA00004123"/>
    </source>
</evidence>
<keyword evidence="7" id="KW-0819">tRNA processing</keyword>
<keyword evidence="16" id="KW-1185">Reference proteome</keyword>
<evidence type="ECO:0000256" key="6">
    <source>
        <dbReference type="ARBA" id="ARBA00022454"/>
    </source>
</evidence>
<comment type="subunit">
    <text evidence="4">Component of the EKC/KEOPS complex composed of at least BUD32, CGI121, GON7, KAE1 and PCC1; the whole complex dimerizes.</text>
</comment>
<evidence type="ECO:0000313" key="15">
    <source>
        <dbReference type="EMBL" id="PUU82210.1"/>
    </source>
</evidence>
<dbReference type="AlphaFoldDB" id="A0A2T7A3D2"/>
<comment type="function">
    <text evidence="13">Component of the EKC/KEOPS complex that is required for the formation of a threonylcarbamoyl group on adenosine at position 37 (t(6)A37) in tRNAs that read codons beginning with adenine. The complex is probably involved in the transfer of the threonylcarbamoyl moiety of threonylcarbamoyl-AMP (TC-AMP) to the N6 group of A37. GON7 likely plays a supporting role to the catalytic subunit KAE1 in the complex. The EKC/KEOPS complex also promotes both telomere uncapping and telomere elongation. The complex is required for efficient recruitment of transcriptional coactivators.</text>
</comment>
<comment type="subcellular location">
    <subcellularLocation>
        <location evidence="2">Chromosome</location>
        <location evidence="2">Telomere</location>
    </subcellularLocation>
    <subcellularLocation>
        <location evidence="1">Nucleus</location>
    </subcellularLocation>
</comment>
<evidence type="ECO:0000256" key="13">
    <source>
        <dbReference type="ARBA" id="ARBA00025393"/>
    </source>
</evidence>
<keyword evidence="11" id="KW-0804">Transcription</keyword>